<organism evidence="3 4">
    <name type="scientific">Panaeolus cyanescens</name>
    <dbReference type="NCBI Taxonomy" id="181874"/>
    <lineage>
        <taxon>Eukaryota</taxon>
        <taxon>Fungi</taxon>
        <taxon>Dikarya</taxon>
        <taxon>Basidiomycota</taxon>
        <taxon>Agaricomycotina</taxon>
        <taxon>Agaricomycetes</taxon>
        <taxon>Agaricomycetidae</taxon>
        <taxon>Agaricales</taxon>
        <taxon>Agaricineae</taxon>
        <taxon>Galeropsidaceae</taxon>
        <taxon>Panaeolus</taxon>
    </lineage>
</organism>
<keyword evidence="1" id="KW-0175">Coiled coil</keyword>
<gene>
    <name evidence="3" type="ORF">CVT24_005156</name>
</gene>
<dbReference type="PANTHER" id="PTHR28594">
    <property type="entry name" value="ATR-INTERACTING PROTEIN"/>
    <property type="match status" value="1"/>
</dbReference>
<feature type="compositionally biased region" description="Polar residues" evidence="2">
    <location>
        <begin position="127"/>
        <end position="155"/>
    </location>
</feature>
<evidence type="ECO:0000313" key="4">
    <source>
        <dbReference type="Proteomes" id="UP000284842"/>
    </source>
</evidence>
<dbReference type="InterPro" id="IPR033349">
    <property type="entry name" value="ATRIP"/>
</dbReference>
<sequence>MDDDDDYIVDDIVLDDQTLAALDQQEKQYFAETSTIKGDEPANKRLKTVKGWSPAPPIQKSAIVEDESLPEISLQGDGSYGLSTRFNTPTRDSYLAAPIPKNYHSSTTNNGQSTSAHVHALPTRMYNLTSLPNPVSSRHGQHRLNQSSRTGTPSSKPVGHIHDVPNPETQMLKKTLEQLQADHARLQAELQETKEQRVMKEGEVGVLRRSIEKNNQMHAAQLAQLRQEKHKAELRQAEMQKEIKDEIERLRTQFMFKASFVDCSTPQFLIFSQQQELEATIRKPPATSRTKGISKELPGTPAAFGSTQSDYPSLYPIPEATPQRVTRTTDAFSSRSKAISPQKPATAATLPGFHNAFDTSTPIRSQVRRINKGKDKQKYDMSMDATSFPDIQPLQLLPITPRHSATSELASNMPPFSIPFADHMAGTQTSVQLEDDSTSESLIFEGINWKALMAHLILTYSHPTSDVLLFPRLLSIAQPINSELYVKCCSKILEVVSNPIDLSDFTRSVNVISDSILTLCVLLDNTNEIQLLASILNLTTKLVLAIPNVSSAVLASTANAENLDIISILCKLILRRLSVNNPHEDKDLLASEIILLLESLVLRVSMADSKKIKEFLQNRECLTILLHTSQPTWLLERTVRLLCLVSYHINGDMAQQNTFKNALLDRLSYHLIDSSKSDHQDLKIYILTFFSQLSVAHPDARAALVGSYSLIPSVIIYITHLTTPLWENDEGLIESPEKTLSTAKQAIYLLHHLCIDGSDVVDLRDKLQRNPNRYFTGAFHFFIVSLGRLSYCQPPGWVDEDGKQDLKCISGLSYDILGLVIDGPEFFNIEATFDISKDNENTTDEGDIEARFMGVDTI</sequence>
<reference evidence="3 4" key="1">
    <citation type="journal article" date="2018" name="Evol. Lett.">
        <title>Horizontal gene cluster transfer increased hallucinogenic mushroom diversity.</title>
        <authorList>
            <person name="Reynolds H.T."/>
            <person name="Vijayakumar V."/>
            <person name="Gluck-Thaler E."/>
            <person name="Korotkin H.B."/>
            <person name="Matheny P.B."/>
            <person name="Slot J.C."/>
        </authorList>
    </citation>
    <scope>NUCLEOTIDE SEQUENCE [LARGE SCALE GENOMIC DNA]</scope>
    <source>
        <strain evidence="3 4">2629</strain>
    </source>
</reference>
<comment type="caution">
    <text evidence="3">The sequence shown here is derived from an EMBL/GenBank/DDBJ whole genome shotgun (WGS) entry which is preliminary data.</text>
</comment>
<name>A0A409VBY1_9AGAR</name>
<evidence type="ECO:0000256" key="1">
    <source>
        <dbReference type="SAM" id="Coils"/>
    </source>
</evidence>
<dbReference type="GO" id="GO:0000077">
    <property type="term" value="P:DNA damage checkpoint signaling"/>
    <property type="evidence" value="ECO:0007669"/>
    <property type="project" value="InterPro"/>
</dbReference>
<dbReference type="AlphaFoldDB" id="A0A409VBY1"/>
<feature type="region of interest" description="Disordered" evidence="2">
    <location>
        <begin position="333"/>
        <end position="355"/>
    </location>
</feature>
<evidence type="ECO:0000256" key="2">
    <source>
        <dbReference type="SAM" id="MobiDB-lite"/>
    </source>
</evidence>
<dbReference type="EMBL" id="NHTK01006121">
    <property type="protein sequence ID" value="PPQ63499.1"/>
    <property type="molecule type" value="Genomic_DNA"/>
</dbReference>
<feature type="coiled-coil region" evidence="1">
    <location>
        <begin position="169"/>
        <end position="249"/>
    </location>
</feature>
<dbReference type="Proteomes" id="UP000284842">
    <property type="component" value="Unassembled WGS sequence"/>
</dbReference>
<dbReference type="InParanoid" id="A0A409VBY1"/>
<feature type="compositionally biased region" description="Polar residues" evidence="2">
    <location>
        <begin position="103"/>
        <end position="116"/>
    </location>
</feature>
<dbReference type="GO" id="GO:0006281">
    <property type="term" value="P:DNA repair"/>
    <property type="evidence" value="ECO:0007669"/>
    <property type="project" value="TreeGrafter"/>
</dbReference>
<feature type="region of interest" description="Disordered" evidence="2">
    <location>
        <begin position="97"/>
        <end position="116"/>
    </location>
</feature>
<feature type="region of interest" description="Disordered" evidence="2">
    <location>
        <begin position="286"/>
        <end position="318"/>
    </location>
</feature>
<feature type="region of interest" description="Disordered" evidence="2">
    <location>
        <begin position="127"/>
        <end position="163"/>
    </location>
</feature>
<proteinExistence type="predicted"/>
<dbReference type="PANTHER" id="PTHR28594:SF1">
    <property type="entry name" value="ATR-INTERACTING PROTEIN"/>
    <property type="match status" value="1"/>
</dbReference>
<protein>
    <submittedName>
        <fullName evidence="3">Uncharacterized protein</fullName>
    </submittedName>
</protein>
<dbReference type="OrthoDB" id="3366922at2759"/>
<accession>A0A409VBY1</accession>
<evidence type="ECO:0000313" key="3">
    <source>
        <dbReference type="EMBL" id="PPQ63499.1"/>
    </source>
</evidence>
<keyword evidence="4" id="KW-1185">Reference proteome</keyword>